<dbReference type="Proteomes" id="UP000001312">
    <property type="component" value="Unassembled WGS sequence"/>
</dbReference>
<dbReference type="AlphaFoldDB" id="A7F9R7"/>
<keyword evidence="2" id="KW-1185">Reference proteome</keyword>
<reference evidence="2" key="1">
    <citation type="journal article" date="2011" name="PLoS Genet.">
        <title>Genomic analysis of the necrotrophic fungal pathogens Sclerotinia sclerotiorum and Botrytis cinerea.</title>
        <authorList>
            <person name="Amselem J."/>
            <person name="Cuomo C.A."/>
            <person name="van Kan J.A."/>
            <person name="Viaud M."/>
            <person name="Benito E.P."/>
            <person name="Couloux A."/>
            <person name="Coutinho P.M."/>
            <person name="de Vries R.P."/>
            <person name="Dyer P.S."/>
            <person name="Fillinger S."/>
            <person name="Fournier E."/>
            <person name="Gout L."/>
            <person name="Hahn M."/>
            <person name="Kohn L."/>
            <person name="Lapalu N."/>
            <person name="Plummer K.M."/>
            <person name="Pradier J.M."/>
            <person name="Quevillon E."/>
            <person name="Sharon A."/>
            <person name="Simon A."/>
            <person name="ten Have A."/>
            <person name="Tudzynski B."/>
            <person name="Tudzynski P."/>
            <person name="Wincker P."/>
            <person name="Andrew M."/>
            <person name="Anthouard V."/>
            <person name="Beever R.E."/>
            <person name="Beffa R."/>
            <person name="Benoit I."/>
            <person name="Bouzid O."/>
            <person name="Brault B."/>
            <person name="Chen Z."/>
            <person name="Choquer M."/>
            <person name="Collemare J."/>
            <person name="Cotton P."/>
            <person name="Danchin E.G."/>
            <person name="Da Silva C."/>
            <person name="Gautier A."/>
            <person name="Giraud C."/>
            <person name="Giraud T."/>
            <person name="Gonzalez C."/>
            <person name="Grossetete S."/>
            <person name="Guldener U."/>
            <person name="Henrissat B."/>
            <person name="Howlett B.J."/>
            <person name="Kodira C."/>
            <person name="Kretschmer M."/>
            <person name="Lappartient A."/>
            <person name="Leroch M."/>
            <person name="Levis C."/>
            <person name="Mauceli E."/>
            <person name="Neuveglise C."/>
            <person name="Oeser B."/>
            <person name="Pearson M."/>
            <person name="Poulain J."/>
            <person name="Poussereau N."/>
            <person name="Quesneville H."/>
            <person name="Rascle C."/>
            <person name="Schumacher J."/>
            <person name="Segurens B."/>
            <person name="Sexton A."/>
            <person name="Silva E."/>
            <person name="Sirven C."/>
            <person name="Soanes D.M."/>
            <person name="Talbot N.J."/>
            <person name="Templeton M."/>
            <person name="Yandava C."/>
            <person name="Yarden O."/>
            <person name="Zeng Q."/>
            <person name="Rollins J.A."/>
            <person name="Lebrun M.H."/>
            <person name="Dickman M."/>
        </authorList>
    </citation>
    <scope>NUCLEOTIDE SEQUENCE [LARGE SCALE GENOMIC DNA]</scope>
    <source>
        <strain evidence="2">ATCC 18683 / 1980 / Ss-1</strain>
    </source>
</reference>
<evidence type="ECO:0000313" key="2">
    <source>
        <dbReference type="Proteomes" id="UP000001312"/>
    </source>
</evidence>
<dbReference type="InParanoid" id="A7F9R7"/>
<name>A7F9R7_SCLS1</name>
<dbReference type="EMBL" id="CH476652">
    <property type="protein sequence ID" value="EDO00478.1"/>
    <property type="molecule type" value="Genomic_DNA"/>
</dbReference>
<dbReference type="GeneID" id="5480760"/>
<protein>
    <submittedName>
        <fullName evidence="1">Uncharacterized protein</fullName>
    </submittedName>
</protein>
<evidence type="ECO:0000313" key="1">
    <source>
        <dbReference type="EMBL" id="EDO00478.1"/>
    </source>
</evidence>
<sequence>MAITERVLVQTSSSLNINPTLRAQITRFKEFEGFTSVASGFSLDDDDDVNVDGKEKAFVTALV</sequence>
<gene>
    <name evidence="1" type="ORF">SS1G_14348</name>
</gene>
<accession>A7F9R7</accession>
<dbReference type="KEGG" id="ssl:SS1G_14348"/>
<proteinExistence type="predicted"/>
<dbReference type="RefSeq" id="XP_001584735.1">
    <property type="nucleotide sequence ID" value="XM_001584685.1"/>
</dbReference>
<organism evidence="1 2">
    <name type="scientific">Sclerotinia sclerotiorum (strain ATCC 18683 / 1980 / Ss-1)</name>
    <name type="common">White mold</name>
    <name type="synonym">Whetzelinia sclerotiorum</name>
    <dbReference type="NCBI Taxonomy" id="665079"/>
    <lineage>
        <taxon>Eukaryota</taxon>
        <taxon>Fungi</taxon>
        <taxon>Dikarya</taxon>
        <taxon>Ascomycota</taxon>
        <taxon>Pezizomycotina</taxon>
        <taxon>Leotiomycetes</taxon>
        <taxon>Helotiales</taxon>
        <taxon>Sclerotiniaceae</taxon>
        <taxon>Sclerotinia</taxon>
    </lineage>
</organism>